<dbReference type="GO" id="GO:0030313">
    <property type="term" value="C:cell envelope"/>
    <property type="evidence" value="ECO:0007669"/>
    <property type="project" value="UniProtKB-SubCell"/>
</dbReference>
<gene>
    <name evidence="9" type="ORF">K3721_19115</name>
</gene>
<evidence type="ECO:0000256" key="5">
    <source>
        <dbReference type="ARBA" id="ARBA00023004"/>
    </source>
</evidence>
<proteinExistence type="predicted"/>
<feature type="domain" description="Cytochrome c" evidence="8">
    <location>
        <begin position="399"/>
        <end position="507"/>
    </location>
</feature>
<evidence type="ECO:0000256" key="7">
    <source>
        <dbReference type="SAM" id="SignalP"/>
    </source>
</evidence>
<keyword evidence="5 6" id="KW-0408">Iron</keyword>
<dbReference type="GO" id="GO:0004130">
    <property type="term" value="F:cytochrome-c peroxidase activity"/>
    <property type="evidence" value="ECO:0007669"/>
    <property type="project" value="TreeGrafter"/>
</dbReference>
<keyword evidence="4" id="KW-0560">Oxidoreductase</keyword>
<dbReference type="SUPFAM" id="SSF46626">
    <property type="entry name" value="Cytochrome c"/>
    <property type="match status" value="2"/>
</dbReference>
<dbReference type="PANTHER" id="PTHR30600">
    <property type="entry name" value="CYTOCHROME C PEROXIDASE-RELATED"/>
    <property type="match status" value="1"/>
</dbReference>
<dbReference type="InterPro" id="IPR004852">
    <property type="entry name" value="Di-haem_cyt_c_peroxidsae"/>
</dbReference>
<dbReference type="InterPro" id="IPR051395">
    <property type="entry name" value="Cytochrome_c_Peroxidase/MauG"/>
</dbReference>
<dbReference type="AlphaFoldDB" id="A0A9Q9HK57"/>
<dbReference type="EMBL" id="CP081071">
    <property type="protein sequence ID" value="UWQ55946.1"/>
    <property type="molecule type" value="Genomic_DNA"/>
</dbReference>
<dbReference type="Pfam" id="PF03150">
    <property type="entry name" value="CCP_MauG"/>
    <property type="match status" value="1"/>
</dbReference>
<geneLocation type="plasmid" evidence="9 10">
    <name>unnamed1</name>
</geneLocation>
<dbReference type="Gene3D" id="1.10.760.10">
    <property type="entry name" value="Cytochrome c-like domain"/>
    <property type="match status" value="2"/>
</dbReference>
<evidence type="ECO:0000256" key="4">
    <source>
        <dbReference type="ARBA" id="ARBA00023002"/>
    </source>
</evidence>
<dbReference type="GO" id="GO:0046872">
    <property type="term" value="F:metal ion binding"/>
    <property type="evidence" value="ECO:0007669"/>
    <property type="project" value="UniProtKB-KW"/>
</dbReference>
<evidence type="ECO:0000313" key="9">
    <source>
        <dbReference type="EMBL" id="UWQ55946.1"/>
    </source>
</evidence>
<keyword evidence="9" id="KW-0614">Plasmid</keyword>
<organism evidence="9 10">
    <name type="scientific">Leisingera caerulea</name>
    <name type="common">Phaeobacter caeruleus</name>
    <dbReference type="NCBI Taxonomy" id="506591"/>
    <lineage>
        <taxon>Bacteria</taxon>
        <taxon>Pseudomonadati</taxon>
        <taxon>Pseudomonadota</taxon>
        <taxon>Alphaproteobacteria</taxon>
        <taxon>Rhodobacterales</taxon>
        <taxon>Roseobacteraceae</taxon>
        <taxon>Leisingera</taxon>
    </lineage>
</organism>
<dbReference type="PROSITE" id="PS51007">
    <property type="entry name" value="CYTC"/>
    <property type="match status" value="2"/>
</dbReference>
<comment type="subcellular location">
    <subcellularLocation>
        <location evidence="1">Cell envelope</location>
    </subcellularLocation>
</comment>
<evidence type="ECO:0000256" key="3">
    <source>
        <dbReference type="ARBA" id="ARBA00022723"/>
    </source>
</evidence>
<sequence>MKYLIASALIGLLPLSAGATAIEEAPWAPRAAAYRLSLFMANLTPVPWDKIEQNWTAPVPGSALAVEALSRVSDRDAWNLRVALAAEDRQALFAAATTAVANGILQHLEAAEAVLGQPEAAFEVAQSVALYRAFEDGIQAADKQAARDLGRAWLVLNSSLGSAGVLGNGAQAADAARFAKARAVIAEYIEANYLPPAFAERSKLTPVPEAAVRAGKPVALPVTLPPGSNIADQRDLPRLVLQFEEAGEDEANLPLVAYGDMLFDSPEIFGYPARDLGIACSTCHNRSDVNRDFFIPGLSSHAGGIDVDSSFFNPMFNDREDDHLDTPSMRGIRFTAPYGRDGREPSLRRFIRNVIVTEFAGAEPTPFQLDAMVAYLRAFDFLPNPKIDQAGRLTDLASEAAKRGEALFNTEFAGLGNRSCASCHTPDRFFRDGQTYDIGSAEPPFPGGSATTFETPTLRNANFTAPYMHDGALPTLASVVDWFNETKDLGLDAAQRADLTAYLQAVGDGEEPYQSFEGRDSVFRLSWEELTTFASTLDTLIPLRDAENIAVLVDTVAPDLAADASVMTNQSAKPEIYKFAAILRSVGDASAAGDWGEASRQWEMFKSMQAEIDERMF</sequence>
<evidence type="ECO:0000313" key="10">
    <source>
        <dbReference type="Proteomes" id="UP001058713"/>
    </source>
</evidence>
<dbReference type="InterPro" id="IPR009056">
    <property type="entry name" value="Cyt_c-like_dom"/>
</dbReference>
<dbReference type="PANTHER" id="PTHR30600:SF13">
    <property type="entry name" value="METHYLAMINE UTILIZATION PROTEIN"/>
    <property type="match status" value="1"/>
</dbReference>
<dbReference type="RefSeq" id="WP_259972731.1">
    <property type="nucleotide sequence ID" value="NZ_CP081071.1"/>
</dbReference>
<keyword evidence="2 6" id="KW-0349">Heme</keyword>
<dbReference type="GO" id="GO:0009055">
    <property type="term" value="F:electron transfer activity"/>
    <property type="evidence" value="ECO:0007669"/>
    <property type="project" value="InterPro"/>
</dbReference>
<dbReference type="Proteomes" id="UP001058713">
    <property type="component" value="Plasmid unnamed1"/>
</dbReference>
<evidence type="ECO:0000256" key="2">
    <source>
        <dbReference type="ARBA" id="ARBA00022617"/>
    </source>
</evidence>
<dbReference type="KEGG" id="lcae:K3721_19115"/>
<evidence type="ECO:0000256" key="1">
    <source>
        <dbReference type="ARBA" id="ARBA00004196"/>
    </source>
</evidence>
<keyword evidence="7" id="KW-0732">Signal</keyword>
<evidence type="ECO:0000259" key="8">
    <source>
        <dbReference type="PROSITE" id="PS51007"/>
    </source>
</evidence>
<accession>A0A9Q9HK57</accession>
<name>A0A9Q9HK57_LEICA</name>
<evidence type="ECO:0000256" key="6">
    <source>
        <dbReference type="PROSITE-ProRule" id="PRU00433"/>
    </source>
</evidence>
<feature type="chain" id="PRO_5040346540" evidence="7">
    <location>
        <begin position="22"/>
        <end position="617"/>
    </location>
</feature>
<keyword evidence="3 6" id="KW-0479">Metal-binding</keyword>
<reference evidence="9" key="1">
    <citation type="submission" date="2021-08" db="EMBL/GenBank/DDBJ databases">
        <authorList>
            <person name="Nwanade C."/>
            <person name="Wang M."/>
            <person name="Masoudi A."/>
            <person name="Yu Z."/>
            <person name="Liu J."/>
        </authorList>
    </citation>
    <scope>NUCLEOTIDE SEQUENCE</scope>
    <source>
        <strain evidence="9">S122</strain>
        <plasmid evidence="9">unnamed1</plasmid>
    </source>
</reference>
<feature type="domain" description="Cytochrome c" evidence="8">
    <location>
        <begin position="254"/>
        <end position="380"/>
    </location>
</feature>
<protein>
    <submittedName>
        <fullName evidence="9">Cytochrome C</fullName>
    </submittedName>
</protein>
<dbReference type="InterPro" id="IPR036909">
    <property type="entry name" value="Cyt_c-like_dom_sf"/>
</dbReference>
<dbReference type="GO" id="GO:0020037">
    <property type="term" value="F:heme binding"/>
    <property type="evidence" value="ECO:0007669"/>
    <property type="project" value="InterPro"/>
</dbReference>
<feature type="signal peptide" evidence="7">
    <location>
        <begin position="1"/>
        <end position="21"/>
    </location>
</feature>